<dbReference type="Proteomes" id="UP000054266">
    <property type="component" value="Unassembled WGS sequence"/>
</dbReference>
<keyword evidence="4" id="KW-0238">DNA-binding</keyword>
<evidence type="ECO:0000256" key="6">
    <source>
        <dbReference type="ARBA" id="ARBA00023242"/>
    </source>
</evidence>
<sequence length="548" mass="62504">MTPQSHRHMRPRRAGNERSRNGCMTCKIRRVKCDETRPYCRRCTETGRKCEGPVIRRIRFIRSQPAITSTIPTPQLEVSLLAPQHSEHERRAFRYFMRRAAPLFAGAVDASFWEKLVPQLAQTYSFVWDTVVCLSSLLEHVPYDLLTAITEPTGLTTVTNREHRQALKFYNRAISNARQLAEHAQIDESVIALSYILFASVEFQQRNVRTGTDLIKRCCNILTDNLTSLHLRQRSIDGQAVHQVVAPFVLRKAVVMATLGENLPPQWAANDKVSKLFKAVIPRYPTLNEARVQLHTLVFRCYDLIRVADFVPNTEDDDPGRDCFLSQRQLLLDKLMQWKTSFTATIEGTVDVERYAEVEWRSSYLLMYWAVCYISLAASISPHQTVFDHFMDHFIQIVKHASVYLRHGALPRTAQLQSSLDPGVIPPLYFCATKCRDPVLRREALHLMRQASRQESLWAFVVPDRVAAKVISIEEGDCGPSLSSNPQESQYVCLPPEERRIAYASVVGRQAPGGEQRQALELSRFDFAPDGSKVLINDYVWLDDAEAA</sequence>
<dbReference type="Pfam" id="PF00172">
    <property type="entry name" value="Zn_clus"/>
    <property type="match status" value="1"/>
</dbReference>
<dbReference type="PANTHER" id="PTHR36206:SF14">
    <property type="entry name" value="ZN(2)-C6 FUNGAL-TYPE DOMAIN-CONTAINING PROTEIN-RELATED"/>
    <property type="match status" value="1"/>
</dbReference>
<dbReference type="AlphaFoldDB" id="A0A0D2DY70"/>
<keyword evidence="3" id="KW-0805">Transcription regulation</keyword>
<dbReference type="InterPro" id="IPR036864">
    <property type="entry name" value="Zn2-C6_fun-type_DNA-bd_sf"/>
</dbReference>
<keyword evidence="2" id="KW-0862">Zinc</keyword>
<keyword evidence="9" id="KW-1185">Reference proteome</keyword>
<dbReference type="HOGENOM" id="CLU_011409_12_1_1"/>
<dbReference type="GO" id="GO:0000981">
    <property type="term" value="F:DNA-binding transcription factor activity, RNA polymerase II-specific"/>
    <property type="evidence" value="ECO:0007669"/>
    <property type="project" value="InterPro"/>
</dbReference>
<proteinExistence type="predicted"/>
<accession>A0A0D2DY70</accession>
<name>A0A0D2DY70_9EURO</name>
<dbReference type="SMART" id="SM00066">
    <property type="entry name" value="GAL4"/>
    <property type="match status" value="1"/>
</dbReference>
<dbReference type="SUPFAM" id="SSF57701">
    <property type="entry name" value="Zn2/Cys6 DNA-binding domain"/>
    <property type="match status" value="1"/>
</dbReference>
<dbReference type="PROSITE" id="PS50048">
    <property type="entry name" value="ZN2_CY6_FUNGAL_2"/>
    <property type="match status" value="1"/>
</dbReference>
<dbReference type="PANTHER" id="PTHR36206">
    <property type="entry name" value="ASPERCRYPTIN BIOSYNTHESIS CLUSTER-SPECIFIC TRANSCRIPTION REGULATOR ATNN-RELATED"/>
    <property type="match status" value="1"/>
</dbReference>
<evidence type="ECO:0000256" key="3">
    <source>
        <dbReference type="ARBA" id="ARBA00023015"/>
    </source>
</evidence>
<evidence type="ECO:0000256" key="5">
    <source>
        <dbReference type="ARBA" id="ARBA00023163"/>
    </source>
</evidence>
<protein>
    <recommendedName>
        <fullName evidence="7">Zn(2)-C6 fungal-type domain-containing protein</fullName>
    </recommendedName>
</protein>
<organism evidence="8 9">
    <name type="scientific">Phialophora macrospora</name>
    <dbReference type="NCBI Taxonomy" id="1851006"/>
    <lineage>
        <taxon>Eukaryota</taxon>
        <taxon>Fungi</taxon>
        <taxon>Dikarya</taxon>
        <taxon>Ascomycota</taxon>
        <taxon>Pezizomycotina</taxon>
        <taxon>Eurotiomycetes</taxon>
        <taxon>Chaetothyriomycetidae</taxon>
        <taxon>Chaetothyriales</taxon>
        <taxon>Herpotrichiellaceae</taxon>
        <taxon>Phialophora</taxon>
    </lineage>
</organism>
<gene>
    <name evidence="8" type="ORF">PV04_06351</name>
</gene>
<keyword evidence="6" id="KW-0539">Nucleus</keyword>
<evidence type="ECO:0000256" key="4">
    <source>
        <dbReference type="ARBA" id="ARBA00023125"/>
    </source>
</evidence>
<evidence type="ECO:0000313" key="9">
    <source>
        <dbReference type="Proteomes" id="UP000054266"/>
    </source>
</evidence>
<evidence type="ECO:0000313" key="8">
    <source>
        <dbReference type="EMBL" id="KIW67077.1"/>
    </source>
</evidence>
<dbReference type="CDD" id="cd00067">
    <property type="entry name" value="GAL4"/>
    <property type="match status" value="1"/>
</dbReference>
<dbReference type="PROSITE" id="PS00463">
    <property type="entry name" value="ZN2_CY6_FUNGAL_1"/>
    <property type="match status" value="1"/>
</dbReference>
<dbReference type="EMBL" id="KN846959">
    <property type="protein sequence ID" value="KIW67077.1"/>
    <property type="molecule type" value="Genomic_DNA"/>
</dbReference>
<dbReference type="Gene3D" id="4.10.240.10">
    <property type="entry name" value="Zn(2)-C6 fungal-type DNA-binding domain"/>
    <property type="match status" value="1"/>
</dbReference>
<keyword evidence="5" id="KW-0804">Transcription</keyword>
<dbReference type="GO" id="GO:0003677">
    <property type="term" value="F:DNA binding"/>
    <property type="evidence" value="ECO:0007669"/>
    <property type="project" value="UniProtKB-KW"/>
</dbReference>
<evidence type="ECO:0000256" key="1">
    <source>
        <dbReference type="ARBA" id="ARBA00022723"/>
    </source>
</evidence>
<evidence type="ECO:0000256" key="2">
    <source>
        <dbReference type="ARBA" id="ARBA00022833"/>
    </source>
</evidence>
<reference evidence="8 9" key="1">
    <citation type="submission" date="2015-01" db="EMBL/GenBank/DDBJ databases">
        <title>The Genome Sequence of Capronia semiimmersa CBS27337.</title>
        <authorList>
            <consortium name="The Broad Institute Genomics Platform"/>
            <person name="Cuomo C."/>
            <person name="de Hoog S."/>
            <person name="Gorbushina A."/>
            <person name="Stielow B."/>
            <person name="Teixiera M."/>
            <person name="Abouelleil A."/>
            <person name="Chapman S.B."/>
            <person name="Priest M."/>
            <person name="Young S.K."/>
            <person name="Wortman J."/>
            <person name="Nusbaum C."/>
            <person name="Birren B."/>
        </authorList>
    </citation>
    <scope>NUCLEOTIDE SEQUENCE [LARGE SCALE GENOMIC DNA]</scope>
    <source>
        <strain evidence="8 9">CBS 27337</strain>
    </source>
</reference>
<feature type="domain" description="Zn(2)-C6 fungal-type" evidence="7">
    <location>
        <begin position="22"/>
        <end position="50"/>
    </location>
</feature>
<dbReference type="InterPro" id="IPR052360">
    <property type="entry name" value="Transcr_Regulatory_Proteins"/>
</dbReference>
<keyword evidence="1" id="KW-0479">Metal-binding</keyword>
<dbReference type="GO" id="GO:0008270">
    <property type="term" value="F:zinc ion binding"/>
    <property type="evidence" value="ECO:0007669"/>
    <property type="project" value="InterPro"/>
</dbReference>
<dbReference type="InterPro" id="IPR001138">
    <property type="entry name" value="Zn2Cys6_DnaBD"/>
</dbReference>
<evidence type="ECO:0000259" key="7">
    <source>
        <dbReference type="PROSITE" id="PS50048"/>
    </source>
</evidence>